<evidence type="ECO:0000313" key="3">
    <source>
        <dbReference type="Proteomes" id="UP001457282"/>
    </source>
</evidence>
<protein>
    <submittedName>
        <fullName evidence="2">Uncharacterized protein</fullName>
    </submittedName>
</protein>
<keyword evidence="3" id="KW-1185">Reference proteome</keyword>
<organism evidence="2 3">
    <name type="scientific">Rubus argutus</name>
    <name type="common">Southern blackberry</name>
    <dbReference type="NCBI Taxonomy" id="59490"/>
    <lineage>
        <taxon>Eukaryota</taxon>
        <taxon>Viridiplantae</taxon>
        <taxon>Streptophyta</taxon>
        <taxon>Embryophyta</taxon>
        <taxon>Tracheophyta</taxon>
        <taxon>Spermatophyta</taxon>
        <taxon>Magnoliopsida</taxon>
        <taxon>eudicotyledons</taxon>
        <taxon>Gunneridae</taxon>
        <taxon>Pentapetalae</taxon>
        <taxon>rosids</taxon>
        <taxon>fabids</taxon>
        <taxon>Rosales</taxon>
        <taxon>Rosaceae</taxon>
        <taxon>Rosoideae</taxon>
        <taxon>Rosoideae incertae sedis</taxon>
        <taxon>Rubus</taxon>
    </lineage>
</organism>
<evidence type="ECO:0000256" key="1">
    <source>
        <dbReference type="SAM" id="MobiDB-lite"/>
    </source>
</evidence>
<proteinExistence type="predicted"/>
<dbReference type="EMBL" id="JBEDUW010000004">
    <property type="protein sequence ID" value="KAK9933650.1"/>
    <property type="molecule type" value="Genomic_DNA"/>
</dbReference>
<feature type="region of interest" description="Disordered" evidence="1">
    <location>
        <begin position="77"/>
        <end position="106"/>
    </location>
</feature>
<dbReference type="InterPro" id="IPR023674">
    <property type="entry name" value="Ribosomal_uL1-like"/>
</dbReference>
<sequence>MSAEQIMENAVVAISGIVEIVPRKWRSVRSFHLKLLESLALPVYQAVLDETLLKIEGGKDSKKEVVKFENKDLKNEKMAKKKGRIGEVRRRRGGMKKAKRSKNAAE</sequence>
<comment type="caution">
    <text evidence="2">The sequence shown here is derived from an EMBL/GenBank/DDBJ whole genome shotgun (WGS) entry which is preliminary data.</text>
</comment>
<accession>A0AAW1X9Z8</accession>
<reference evidence="2 3" key="1">
    <citation type="journal article" date="2023" name="G3 (Bethesda)">
        <title>A chromosome-length genome assembly and annotation of blackberry (Rubus argutus, cv. 'Hillquist').</title>
        <authorList>
            <person name="Bruna T."/>
            <person name="Aryal R."/>
            <person name="Dudchenko O."/>
            <person name="Sargent D.J."/>
            <person name="Mead D."/>
            <person name="Buti M."/>
            <person name="Cavallini A."/>
            <person name="Hytonen T."/>
            <person name="Andres J."/>
            <person name="Pham M."/>
            <person name="Weisz D."/>
            <person name="Mascagni F."/>
            <person name="Usai G."/>
            <person name="Natali L."/>
            <person name="Bassil N."/>
            <person name="Fernandez G.E."/>
            <person name="Lomsadze A."/>
            <person name="Armour M."/>
            <person name="Olukolu B."/>
            <person name="Poorten T."/>
            <person name="Britton C."/>
            <person name="Davik J."/>
            <person name="Ashrafi H."/>
            <person name="Aiden E.L."/>
            <person name="Borodovsky M."/>
            <person name="Worthington M."/>
        </authorList>
    </citation>
    <scope>NUCLEOTIDE SEQUENCE [LARGE SCALE GENOMIC DNA]</scope>
    <source>
        <strain evidence="2">PI 553951</strain>
    </source>
</reference>
<dbReference type="Proteomes" id="UP001457282">
    <property type="component" value="Unassembled WGS sequence"/>
</dbReference>
<feature type="compositionally biased region" description="Basic and acidic residues" evidence="1">
    <location>
        <begin position="77"/>
        <end position="88"/>
    </location>
</feature>
<feature type="compositionally biased region" description="Basic residues" evidence="1">
    <location>
        <begin position="89"/>
        <end position="106"/>
    </location>
</feature>
<gene>
    <name evidence="2" type="ORF">M0R45_020835</name>
</gene>
<dbReference type="SUPFAM" id="SSF56808">
    <property type="entry name" value="Ribosomal protein L1"/>
    <property type="match status" value="1"/>
</dbReference>
<dbReference type="AlphaFoldDB" id="A0AAW1X9Z8"/>
<name>A0AAW1X9Z8_RUBAR</name>
<evidence type="ECO:0000313" key="2">
    <source>
        <dbReference type="EMBL" id="KAK9933650.1"/>
    </source>
</evidence>